<accession>A0A1N7SPW7</accession>
<dbReference type="EMBL" id="CYGY02000068">
    <property type="protein sequence ID" value="SIT49491.1"/>
    <property type="molecule type" value="Genomic_DNA"/>
</dbReference>
<dbReference type="Proteomes" id="UP000195569">
    <property type="component" value="Unassembled WGS sequence"/>
</dbReference>
<keyword evidence="2" id="KW-1185">Reference proteome</keyword>
<evidence type="ECO:0000313" key="2">
    <source>
        <dbReference type="Proteomes" id="UP000195569"/>
    </source>
</evidence>
<dbReference type="AlphaFoldDB" id="A0A1N7SPW7"/>
<comment type="caution">
    <text evidence="1">The sequence shown here is derived from an EMBL/GenBank/DDBJ whole genome shotgun (WGS) entry which is preliminary data.</text>
</comment>
<gene>
    <name evidence="1" type="ORF">BN2476_680175</name>
</gene>
<name>A0A1N7SPW7_9BURK</name>
<proteinExistence type="predicted"/>
<organism evidence="1 2">
    <name type="scientific">Paraburkholderia piptadeniae</name>
    <dbReference type="NCBI Taxonomy" id="1701573"/>
    <lineage>
        <taxon>Bacteria</taxon>
        <taxon>Pseudomonadati</taxon>
        <taxon>Pseudomonadota</taxon>
        <taxon>Betaproteobacteria</taxon>
        <taxon>Burkholderiales</taxon>
        <taxon>Burkholderiaceae</taxon>
        <taxon>Paraburkholderia</taxon>
    </lineage>
</organism>
<evidence type="ECO:0000313" key="1">
    <source>
        <dbReference type="EMBL" id="SIT49491.1"/>
    </source>
</evidence>
<protein>
    <submittedName>
        <fullName evidence="1">Uncharacterized protein</fullName>
    </submittedName>
</protein>
<reference evidence="1" key="1">
    <citation type="submission" date="2016-12" db="EMBL/GenBank/DDBJ databases">
        <authorList>
            <person name="Moulin L."/>
        </authorList>
    </citation>
    <scope>NUCLEOTIDE SEQUENCE [LARGE SCALE GENOMIC DNA]</scope>
    <source>
        <strain evidence="1">STM 7183</strain>
    </source>
</reference>
<sequence length="45" mass="5144">MLAAIACGRAELLRMHRTGQIHDQLLHILQHDLDLQEMSSRHARG</sequence>